<protein>
    <submittedName>
        <fullName evidence="2">RVT_3 domain-containing protein</fullName>
    </submittedName>
</protein>
<dbReference type="InterPro" id="IPR012337">
    <property type="entry name" value="RNaseH-like_sf"/>
</dbReference>
<dbReference type="PANTHER" id="PTHR48475:SF2">
    <property type="entry name" value="RIBONUCLEASE H"/>
    <property type="match status" value="1"/>
</dbReference>
<dbReference type="SUPFAM" id="SSF53098">
    <property type="entry name" value="Ribonuclease H-like"/>
    <property type="match status" value="1"/>
</dbReference>
<keyword evidence="3" id="KW-1185">Reference proteome</keyword>
<evidence type="ECO:0000313" key="2">
    <source>
        <dbReference type="EMBL" id="GAV71084.1"/>
    </source>
</evidence>
<gene>
    <name evidence="2" type="ORF">CFOL_v3_14578</name>
</gene>
<proteinExistence type="predicted"/>
<evidence type="ECO:0000313" key="3">
    <source>
        <dbReference type="Proteomes" id="UP000187406"/>
    </source>
</evidence>
<dbReference type="Proteomes" id="UP000187406">
    <property type="component" value="Unassembled WGS sequence"/>
</dbReference>
<dbReference type="PANTHER" id="PTHR48475">
    <property type="entry name" value="RIBONUCLEASE H"/>
    <property type="match status" value="1"/>
</dbReference>
<organism evidence="2 3">
    <name type="scientific">Cephalotus follicularis</name>
    <name type="common">Albany pitcher plant</name>
    <dbReference type="NCBI Taxonomy" id="3775"/>
    <lineage>
        <taxon>Eukaryota</taxon>
        <taxon>Viridiplantae</taxon>
        <taxon>Streptophyta</taxon>
        <taxon>Embryophyta</taxon>
        <taxon>Tracheophyta</taxon>
        <taxon>Spermatophyta</taxon>
        <taxon>Magnoliopsida</taxon>
        <taxon>eudicotyledons</taxon>
        <taxon>Gunneridae</taxon>
        <taxon>Pentapetalae</taxon>
        <taxon>rosids</taxon>
        <taxon>fabids</taxon>
        <taxon>Oxalidales</taxon>
        <taxon>Cephalotaceae</taxon>
        <taxon>Cephalotus</taxon>
    </lineage>
</organism>
<dbReference type="InterPro" id="IPR002156">
    <property type="entry name" value="RNaseH_domain"/>
</dbReference>
<dbReference type="AlphaFoldDB" id="A0A1Q3BT15"/>
<dbReference type="InterPro" id="IPR036397">
    <property type="entry name" value="RNaseH_sf"/>
</dbReference>
<dbReference type="Pfam" id="PF13456">
    <property type="entry name" value="RVT_3"/>
    <property type="match status" value="1"/>
</dbReference>
<reference evidence="3" key="1">
    <citation type="submission" date="2016-04" db="EMBL/GenBank/DDBJ databases">
        <title>Cephalotus genome sequencing.</title>
        <authorList>
            <person name="Fukushima K."/>
            <person name="Hasebe M."/>
            <person name="Fang X."/>
        </authorList>
    </citation>
    <scope>NUCLEOTIDE SEQUENCE [LARGE SCALE GENOMIC DNA]</scope>
    <source>
        <strain evidence="3">cv. St1</strain>
    </source>
</reference>
<evidence type="ECO:0000259" key="1">
    <source>
        <dbReference type="PROSITE" id="PS50879"/>
    </source>
</evidence>
<dbReference type="EMBL" id="BDDD01000871">
    <property type="protein sequence ID" value="GAV71084.1"/>
    <property type="molecule type" value="Genomic_DNA"/>
</dbReference>
<feature type="domain" description="RNase H type-1" evidence="1">
    <location>
        <begin position="17"/>
        <end position="138"/>
    </location>
</feature>
<dbReference type="Gene3D" id="3.30.420.10">
    <property type="entry name" value="Ribonuclease H-like superfamily/Ribonuclease H"/>
    <property type="match status" value="1"/>
</dbReference>
<dbReference type="GO" id="GO:0003676">
    <property type="term" value="F:nucleic acid binding"/>
    <property type="evidence" value="ECO:0007669"/>
    <property type="project" value="InterPro"/>
</dbReference>
<dbReference type="OrthoDB" id="514193at2759"/>
<dbReference type="InParanoid" id="A0A1Q3BT15"/>
<dbReference type="GO" id="GO:0004523">
    <property type="term" value="F:RNA-DNA hybrid ribonuclease activity"/>
    <property type="evidence" value="ECO:0007669"/>
    <property type="project" value="InterPro"/>
</dbReference>
<comment type="caution">
    <text evidence="2">The sequence shown here is derived from an EMBL/GenBank/DDBJ whole genome shotgun (WGS) entry which is preliminary data.</text>
</comment>
<sequence>MEEDPSESERGIWKLSMDGSSCITGSGAGLVLMSPDGWTLEYALRFKFKTTNNEAEWEALITGVTIAKHLEVQKVEASSDSQLVVGLANGEYEAQEDSMAKYLSNFQSMKSAFDFLRILKVPRAENTRADQLSKLATIEELEKNQTVLVDYLDRPTISEADVMNIDVPQEPNWMTPFINWLRNGILPEDPVEGRKLVYREIGSNSEMGSSTKDLSLSLG</sequence>
<name>A0A1Q3BT15_CEPFO</name>
<dbReference type="CDD" id="cd09279">
    <property type="entry name" value="RNase_HI_like"/>
    <property type="match status" value="1"/>
</dbReference>
<accession>A0A1Q3BT15</accession>
<dbReference type="PROSITE" id="PS50879">
    <property type="entry name" value="RNASE_H_1"/>
    <property type="match status" value="1"/>
</dbReference>